<evidence type="ECO:0000313" key="2">
    <source>
        <dbReference type="Proteomes" id="UP000824334"/>
    </source>
</evidence>
<keyword evidence="2" id="KW-1185">Reference proteome</keyword>
<dbReference type="Pfam" id="PF04134">
    <property type="entry name" value="DCC1-like"/>
    <property type="match status" value="1"/>
</dbReference>
<protein>
    <submittedName>
        <fullName evidence="1">DUF393 domain-containing protein</fullName>
    </submittedName>
</protein>
<dbReference type="InterPro" id="IPR052927">
    <property type="entry name" value="DCC_oxidoreductase"/>
</dbReference>
<dbReference type="PANTHER" id="PTHR33639:SF2">
    <property type="entry name" value="DUF393 DOMAIN-CONTAINING PROTEIN"/>
    <property type="match status" value="1"/>
</dbReference>
<name>A0ABX8TCC8_9CAUL</name>
<dbReference type="InterPro" id="IPR007263">
    <property type="entry name" value="DCC1-like"/>
</dbReference>
<evidence type="ECO:0000313" key="1">
    <source>
        <dbReference type="EMBL" id="QYC08827.1"/>
    </source>
</evidence>
<sequence>MGRSAYSYRDDPAVPAFPDDRPLVLFDGDCALCSGSARKILKADRTGVFRLAPTQSELGRALLVHYGVDPDDPYTMLLVQDGRAHERTDAVLAIAARLPMPWRLAVVGRIVPRFIRDFFYDFVARRRRRFPGQAWCAMPEAGASAGRDLADRVLG</sequence>
<proteinExistence type="predicted"/>
<dbReference type="Proteomes" id="UP000824334">
    <property type="component" value="Chromosome"/>
</dbReference>
<organism evidence="1 2">
    <name type="scientific">Brevundimonas nasdae</name>
    <dbReference type="NCBI Taxonomy" id="172043"/>
    <lineage>
        <taxon>Bacteria</taxon>
        <taxon>Pseudomonadati</taxon>
        <taxon>Pseudomonadota</taxon>
        <taxon>Alphaproteobacteria</taxon>
        <taxon>Caulobacterales</taxon>
        <taxon>Caulobacteraceae</taxon>
        <taxon>Brevundimonas</taxon>
    </lineage>
</organism>
<accession>A0ABX8TCC8</accession>
<reference evidence="1 2" key="1">
    <citation type="submission" date="2021-07" db="EMBL/GenBank/DDBJ databases">
        <title>Isolation and characterization of bacteria from a gold mining with a capacity of golden bioaccumulation.</title>
        <authorList>
            <person name="Yang X.J."/>
        </authorList>
    </citation>
    <scope>NUCLEOTIDE SEQUENCE [LARGE SCALE GENOMIC DNA]</scope>
    <source>
        <strain evidence="1 2">Au29</strain>
    </source>
</reference>
<dbReference type="PANTHER" id="PTHR33639">
    <property type="entry name" value="THIOL-DISULFIDE OXIDOREDUCTASE DCC"/>
    <property type="match status" value="1"/>
</dbReference>
<dbReference type="EMBL" id="CP080034">
    <property type="protein sequence ID" value="QYC08827.1"/>
    <property type="molecule type" value="Genomic_DNA"/>
</dbReference>
<gene>
    <name evidence="1" type="ORF">KWG56_09205</name>
</gene>